<reference evidence="1" key="1">
    <citation type="submission" date="2021-01" db="EMBL/GenBank/DDBJ databases">
        <title>Adiantum capillus-veneris genome.</title>
        <authorList>
            <person name="Fang Y."/>
            <person name="Liao Q."/>
        </authorList>
    </citation>
    <scope>NUCLEOTIDE SEQUENCE</scope>
    <source>
        <strain evidence="1">H3</strain>
        <tissue evidence="1">Leaf</tissue>
    </source>
</reference>
<gene>
    <name evidence="1" type="ORF">GOP47_0024991</name>
</gene>
<name>A0A9D4U5F1_ADICA</name>
<accession>A0A9D4U5F1</accession>
<dbReference type="Proteomes" id="UP000886520">
    <property type="component" value="Chromosome 24"/>
</dbReference>
<evidence type="ECO:0000313" key="1">
    <source>
        <dbReference type="EMBL" id="KAI5060571.1"/>
    </source>
</evidence>
<comment type="caution">
    <text evidence="1">The sequence shown here is derived from an EMBL/GenBank/DDBJ whole genome shotgun (WGS) entry which is preliminary data.</text>
</comment>
<organism evidence="1 2">
    <name type="scientific">Adiantum capillus-veneris</name>
    <name type="common">Maidenhair fern</name>
    <dbReference type="NCBI Taxonomy" id="13818"/>
    <lineage>
        <taxon>Eukaryota</taxon>
        <taxon>Viridiplantae</taxon>
        <taxon>Streptophyta</taxon>
        <taxon>Embryophyta</taxon>
        <taxon>Tracheophyta</taxon>
        <taxon>Polypodiopsida</taxon>
        <taxon>Polypodiidae</taxon>
        <taxon>Polypodiales</taxon>
        <taxon>Pteridineae</taxon>
        <taxon>Pteridaceae</taxon>
        <taxon>Vittarioideae</taxon>
        <taxon>Adiantum</taxon>
    </lineage>
</organism>
<protein>
    <submittedName>
        <fullName evidence="1">Uncharacterized protein</fullName>
    </submittedName>
</protein>
<dbReference type="EMBL" id="JABFUD020000024">
    <property type="protein sequence ID" value="KAI5060571.1"/>
    <property type="molecule type" value="Genomic_DNA"/>
</dbReference>
<evidence type="ECO:0000313" key="2">
    <source>
        <dbReference type="Proteomes" id="UP000886520"/>
    </source>
</evidence>
<sequence length="154" mass="17567">MKVDDVVEDDPLSSLFGEVVAGHVLEEHEDEVGLQDVMVEPYGSTYVDDPEDGVVEDVASLEWSAKLIEEPLDEEQVLQVVHKEEEQAREREKMITKVWGSLLMDMLMEAAVQWVIRQLEESLEEVSSLYGWEKITSMPIEKDSEHDATLYEAD</sequence>
<keyword evidence="2" id="KW-1185">Reference proteome</keyword>
<proteinExistence type="predicted"/>
<dbReference type="AlphaFoldDB" id="A0A9D4U5F1"/>